<dbReference type="Proteomes" id="UP000487221">
    <property type="component" value="Unassembled WGS sequence"/>
</dbReference>
<reference evidence="3 6" key="2">
    <citation type="journal article" date="2019" name="Nat. Med.">
        <title>A library of human gut bacterial isolates paired with longitudinal multiomics data enables mechanistic microbiome research.</title>
        <authorList>
            <person name="Poyet M."/>
            <person name="Groussin M."/>
            <person name="Gibbons S.M."/>
            <person name="Avila-Pacheco J."/>
            <person name="Jiang X."/>
            <person name="Kearney S.M."/>
            <person name="Perrotta A.R."/>
            <person name="Berdy B."/>
            <person name="Zhao S."/>
            <person name="Lieberman T.D."/>
            <person name="Swanson P.K."/>
            <person name="Smith M."/>
            <person name="Roesemann S."/>
            <person name="Alexander J.E."/>
            <person name="Rich S.A."/>
            <person name="Livny J."/>
            <person name="Vlamakis H."/>
            <person name="Clish C."/>
            <person name="Bullock K."/>
            <person name="Deik A."/>
            <person name="Scott J."/>
            <person name="Pierce K.A."/>
            <person name="Xavier R.J."/>
            <person name="Alm E.J."/>
        </authorList>
    </citation>
    <scope>NUCLEOTIDE SEQUENCE [LARGE SCALE GENOMIC DNA]</scope>
    <source>
        <strain evidence="3 6">BIOML-A19</strain>
    </source>
</reference>
<organism evidence="2 5">
    <name type="scientific">Bacteroides uniformis</name>
    <dbReference type="NCBI Taxonomy" id="820"/>
    <lineage>
        <taxon>Bacteria</taxon>
        <taxon>Pseudomonadati</taxon>
        <taxon>Bacteroidota</taxon>
        <taxon>Bacteroidia</taxon>
        <taxon>Bacteroidales</taxon>
        <taxon>Bacteroidaceae</taxon>
        <taxon>Bacteroides</taxon>
    </lineage>
</organism>
<gene>
    <name evidence="2" type="ORF">ERS417307_03417</name>
    <name evidence="3" type="ORF">GAQ44_06020</name>
    <name evidence="4" type="ORF">POY80_19215</name>
</gene>
<dbReference type="Pfam" id="PF04230">
    <property type="entry name" value="PS_pyruv_trans"/>
    <property type="match status" value="1"/>
</dbReference>
<name>A0A174M2M3_BACUN</name>
<sequence length="369" mass="42148">MNIALIIFPIHASHGCILQTFALATTLRQMGHKVTIIDRQWDKLSYLRVCLHAAKIVAKKIVCGYEGGLTISVENKLIMSELQTFIDRYLHDRVISYSTPSYTKLKDFDAFIVGSDQTWRPKYVSDATYYYLGFIPSNAKVKRVAYAPSFGTEEWEYSPELTETCKELIQRFDAVSVREESGIKLCKVHYNIEATHVLDPTMLLHKEDYLSACGLELRNDSELSYYLLDSSDEKMAIVNKVCTDLNLRKNRINTDTENSKASLHKRIAPSIEKWIGGFAHSKFIVADSFHATVFAILFNKPFITIANKERGLARFMSLLQMVGLENRLVFDSKEVDDNLITSTIEWNEVNKRLANKRTESLTFLKNSLA</sequence>
<dbReference type="GO" id="GO:0016740">
    <property type="term" value="F:transferase activity"/>
    <property type="evidence" value="ECO:0007669"/>
    <property type="project" value="UniProtKB-KW"/>
</dbReference>
<evidence type="ECO:0000313" key="4">
    <source>
        <dbReference type="EMBL" id="MDC1754568.1"/>
    </source>
</evidence>
<evidence type="ECO:0000313" key="5">
    <source>
        <dbReference type="Proteomes" id="UP000095419"/>
    </source>
</evidence>
<reference evidence="4" key="3">
    <citation type="submission" date="2022-10" db="EMBL/GenBank/DDBJ databases">
        <title>Human gut microbiome strain richness.</title>
        <authorList>
            <person name="Chen-Liaw A."/>
        </authorList>
    </citation>
    <scope>NUCLEOTIDE SEQUENCE</scope>
    <source>
        <strain evidence="4">A1_m1001262Bd0_191120</strain>
    </source>
</reference>
<dbReference type="RefSeq" id="WP_022401238.1">
    <property type="nucleotide sequence ID" value="NZ_CAKOCG010000011.1"/>
</dbReference>
<evidence type="ECO:0000313" key="2">
    <source>
        <dbReference type="EMBL" id="CUP28049.1"/>
    </source>
</evidence>
<evidence type="ECO:0000259" key="1">
    <source>
        <dbReference type="Pfam" id="PF04230"/>
    </source>
</evidence>
<reference evidence="2 5" key="1">
    <citation type="submission" date="2015-09" db="EMBL/GenBank/DDBJ databases">
        <authorList>
            <consortium name="Pathogen Informatics"/>
        </authorList>
    </citation>
    <scope>NUCLEOTIDE SEQUENCE [LARGE SCALE GENOMIC DNA]</scope>
    <source>
        <strain evidence="2 5">2789STDY5608791</strain>
    </source>
</reference>
<dbReference type="EMBL" id="CYZF01000010">
    <property type="protein sequence ID" value="CUP28049.1"/>
    <property type="molecule type" value="Genomic_DNA"/>
</dbReference>
<dbReference type="InterPro" id="IPR007345">
    <property type="entry name" value="Polysacch_pyruvyl_Trfase"/>
</dbReference>
<proteinExistence type="predicted"/>
<protein>
    <submittedName>
        <fullName evidence="2 3">Polysaccharide pyruvyl transferase</fullName>
    </submittedName>
</protein>
<dbReference type="Proteomes" id="UP000095419">
    <property type="component" value="Unassembled WGS sequence"/>
</dbReference>
<dbReference type="EMBL" id="WCTY01000009">
    <property type="protein sequence ID" value="KAB4185567.1"/>
    <property type="molecule type" value="Genomic_DNA"/>
</dbReference>
<keyword evidence="2" id="KW-0808">Transferase</keyword>
<dbReference type="EMBL" id="JAQNQY010000033">
    <property type="protein sequence ID" value="MDC1754568.1"/>
    <property type="molecule type" value="Genomic_DNA"/>
</dbReference>
<feature type="domain" description="Polysaccharide pyruvyl transferase" evidence="1">
    <location>
        <begin position="15"/>
        <end position="308"/>
    </location>
</feature>
<dbReference type="AlphaFoldDB" id="A0A174M2M3"/>
<dbReference type="Proteomes" id="UP001218502">
    <property type="component" value="Unassembled WGS sequence"/>
</dbReference>
<evidence type="ECO:0000313" key="6">
    <source>
        <dbReference type="Proteomes" id="UP000487221"/>
    </source>
</evidence>
<accession>A0A174M2M3</accession>
<evidence type="ECO:0000313" key="3">
    <source>
        <dbReference type="EMBL" id="KAB4185567.1"/>
    </source>
</evidence>